<evidence type="ECO:0000256" key="1">
    <source>
        <dbReference type="SAM" id="MobiDB-lite"/>
    </source>
</evidence>
<dbReference type="Proteomes" id="UP000799118">
    <property type="component" value="Unassembled WGS sequence"/>
</dbReference>
<dbReference type="EMBL" id="ML769453">
    <property type="protein sequence ID" value="KAE9400728.1"/>
    <property type="molecule type" value="Genomic_DNA"/>
</dbReference>
<feature type="region of interest" description="Disordered" evidence="1">
    <location>
        <begin position="76"/>
        <end position="110"/>
    </location>
</feature>
<dbReference type="AlphaFoldDB" id="A0A6A4HTU4"/>
<reference evidence="2" key="1">
    <citation type="journal article" date="2019" name="Environ. Microbiol.">
        <title>Fungal ecological strategies reflected in gene transcription - a case study of two litter decomposers.</title>
        <authorList>
            <person name="Barbi F."/>
            <person name="Kohler A."/>
            <person name="Barry K."/>
            <person name="Baskaran P."/>
            <person name="Daum C."/>
            <person name="Fauchery L."/>
            <person name="Ihrmark K."/>
            <person name="Kuo A."/>
            <person name="LaButti K."/>
            <person name="Lipzen A."/>
            <person name="Morin E."/>
            <person name="Grigoriev I.V."/>
            <person name="Henrissat B."/>
            <person name="Lindahl B."/>
            <person name="Martin F."/>
        </authorList>
    </citation>
    <scope>NUCLEOTIDE SEQUENCE</scope>
    <source>
        <strain evidence="2">JB14</strain>
    </source>
</reference>
<name>A0A6A4HTU4_9AGAR</name>
<sequence>MSADSSRRVITFLPPPLKVTPKAPSESRYMSPDVRDVAMHEDHSPLDNQDMDMDHESPQRIPPGQVDHRAYIHENPSTPIRDTVEPRLPFQPYPSPQSRLTPGDGTLTESPKCLGNFTGLASGDRRSSGRFLYLSSTVPSNVGSASSVARRRSIRAG</sequence>
<dbReference type="OrthoDB" id="3271131at2759"/>
<gene>
    <name evidence="2" type="ORF">BT96DRAFT_633689</name>
</gene>
<accession>A0A6A4HTU4</accession>
<proteinExistence type="predicted"/>
<feature type="compositionally biased region" description="Basic and acidic residues" evidence="1">
    <location>
        <begin position="33"/>
        <end position="45"/>
    </location>
</feature>
<protein>
    <submittedName>
        <fullName evidence="2">Uncharacterized protein</fullName>
    </submittedName>
</protein>
<evidence type="ECO:0000313" key="3">
    <source>
        <dbReference type="Proteomes" id="UP000799118"/>
    </source>
</evidence>
<feature type="region of interest" description="Disordered" evidence="1">
    <location>
        <begin position="1"/>
        <end position="64"/>
    </location>
</feature>
<feature type="region of interest" description="Disordered" evidence="1">
    <location>
        <begin position="138"/>
        <end position="157"/>
    </location>
</feature>
<keyword evidence="3" id="KW-1185">Reference proteome</keyword>
<organism evidence="2 3">
    <name type="scientific">Gymnopus androsaceus JB14</name>
    <dbReference type="NCBI Taxonomy" id="1447944"/>
    <lineage>
        <taxon>Eukaryota</taxon>
        <taxon>Fungi</taxon>
        <taxon>Dikarya</taxon>
        <taxon>Basidiomycota</taxon>
        <taxon>Agaricomycotina</taxon>
        <taxon>Agaricomycetes</taxon>
        <taxon>Agaricomycetidae</taxon>
        <taxon>Agaricales</taxon>
        <taxon>Marasmiineae</taxon>
        <taxon>Omphalotaceae</taxon>
        <taxon>Gymnopus</taxon>
    </lineage>
</organism>
<evidence type="ECO:0000313" key="2">
    <source>
        <dbReference type="EMBL" id="KAE9400728.1"/>
    </source>
</evidence>